<dbReference type="GO" id="GO:0006508">
    <property type="term" value="P:proteolysis"/>
    <property type="evidence" value="ECO:0007669"/>
    <property type="project" value="UniProtKB-KW"/>
</dbReference>
<dbReference type="PROSITE" id="PS51767">
    <property type="entry name" value="PEPTIDASE_A1"/>
    <property type="match status" value="1"/>
</dbReference>
<keyword evidence="2 6" id="KW-0645">Protease</keyword>
<dbReference type="InterPro" id="IPR001969">
    <property type="entry name" value="Aspartic_peptidase_AS"/>
</dbReference>
<dbReference type="FunFam" id="2.40.70.10:FF:000024">
    <property type="entry name" value="Endothiapepsin"/>
    <property type="match status" value="1"/>
</dbReference>
<evidence type="ECO:0000256" key="5">
    <source>
        <dbReference type="PIRSR" id="PIRSR601461-1"/>
    </source>
</evidence>
<dbReference type="InterPro" id="IPR001461">
    <property type="entry name" value="Aspartic_peptidase_A1"/>
</dbReference>
<feature type="domain" description="Peptidase A1" evidence="8">
    <location>
        <begin position="116"/>
        <end position="426"/>
    </location>
</feature>
<dbReference type="PANTHER" id="PTHR47966">
    <property type="entry name" value="BETA-SITE APP-CLEAVING ENZYME, ISOFORM A-RELATED"/>
    <property type="match status" value="1"/>
</dbReference>
<dbReference type="PROSITE" id="PS00141">
    <property type="entry name" value="ASP_PROTEASE"/>
    <property type="match status" value="1"/>
</dbReference>
<comment type="similarity">
    <text evidence="1 6">Belongs to the peptidase A1 family.</text>
</comment>
<feature type="active site" evidence="5">
    <location>
        <position position="134"/>
    </location>
</feature>
<dbReference type="PANTHER" id="PTHR47966:SF2">
    <property type="entry name" value="ASPERGILLOPEPSIN-1-RELATED"/>
    <property type="match status" value="1"/>
</dbReference>
<keyword evidence="10" id="KW-1185">Reference proteome</keyword>
<evidence type="ECO:0000256" key="1">
    <source>
        <dbReference type="ARBA" id="ARBA00007447"/>
    </source>
</evidence>
<evidence type="ECO:0000313" key="9">
    <source>
        <dbReference type="EMBL" id="ROV93293.1"/>
    </source>
</evidence>
<protein>
    <recommendedName>
        <fullName evidence="8">Peptidase A1 domain-containing protein</fullName>
    </recommendedName>
</protein>
<keyword evidence="4 6" id="KW-0378">Hydrolase</keyword>
<evidence type="ECO:0000313" key="10">
    <source>
        <dbReference type="Proteomes" id="UP000284375"/>
    </source>
</evidence>
<organism evidence="9 10">
    <name type="scientific">Cytospora chrysosperma</name>
    <name type="common">Cytospora canker fungus</name>
    <name type="synonym">Sphaeria chrysosperma</name>
    <dbReference type="NCBI Taxonomy" id="252740"/>
    <lineage>
        <taxon>Eukaryota</taxon>
        <taxon>Fungi</taxon>
        <taxon>Dikarya</taxon>
        <taxon>Ascomycota</taxon>
        <taxon>Pezizomycotina</taxon>
        <taxon>Sordariomycetes</taxon>
        <taxon>Sordariomycetidae</taxon>
        <taxon>Diaporthales</taxon>
        <taxon>Cytosporaceae</taxon>
        <taxon>Cytospora</taxon>
    </lineage>
</organism>
<proteinExistence type="inferred from homology"/>
<dbReference type="Pfam" id="PF00026">
    <property type="entry name" value="Asp"/>
    <property type="match status" value="1"/>
</dbReference>
<dbReference type="FunFam" id="2.40.70.10:FF:000026">
    <property type="entry name" value="Endothiapepsin"/>
    <property type="match status" value="1"/>
</dbReference>
<dbReference type="AlphaFoldDB" id="A0A423VQJ3"/>
<evidence type="ECO:0000256" key="2">
    <source>
        <dbReference type="ARBA" id="ARBA00022670"/>
    </source>
</evidence>
<evidence type="ECO:0000256" key="6">
    <source>
        <dbReference type="RuleBase" id="RU000454"/>
    </source>
</evidence>
<dbReference type="OrthoDB" id="2747330at2759"/>
<evidence type="ECO:0000256" key="3">
    <source>
        <dbReference type="ARBA" id="ARBA00022750"/>
    </source>
</evidence>
<dbReference type="STRING" id="252740.A0A423VQJ3"/>
<gene>
    <name evidence="9" type="ORF">VSDG_06843</name>
</gene>
<dbReference type="InterPro" id="IPR034163">
    <property type="entry name" value="Aspergillopepsin-like_cat_dom"/>
</dbReference>
<accession>A0A423VQJ3</accession>
<reference evidence="9 10" key="1">
    <citation type="submission" date="2015-09" db="EMBL/GenBank/DDBJ databases">
        <title>Host preference determinants of Valsa canker pathogens revealed by comparative genomics.</title>
        <authorList>
            <person name="Yin Z."/>
            <person name="Huang L."/>
        </authorList>
    </citation>
    <scope>NUCLEOTIDE SEQUENCE [LARGE SCALE GENOMIC DNA]</scope>
    <source>
        <strain evidence="9 10">YSFL</strain>
    </source>
</reference>
<feature type="chain" id="PRO_5019122051" description="Peptidase A1 domain-containing protein" evidence="7">
    <location>
        <begin position="24"/>
        <end position="451"/>
    </location>
</feature>
<dbReference type="Proteomes" id="UP000284375">
    <property type="component" value="Unassembled WGS sequence"/>
</dbReference>
<evidence type="ECO:0000256" key="7">
    <source>
        <dbReference type="SAM" id="SignalP"/>
    </source>
</evidence>
<keyword evidence="3 6" id="KW-0064">Aspartyl protease</keyword>
<dbReference type="InterPro" id="IPR021109">
    <property type="entry name" value="Peptidase_aspartic_dom_sf"/>
</dbReference>
<feature type="active site" evidence="5">
    <location>
        <position position="318"/>
    </location>
</feature>
<evidence type="ECO:0000256" key="4">
    <source>
        <dbReference type="ARBA" id="ARBA00022801"/>
    </source>
</evidence>
<dbReference type="GO" id="GO:0004190">
    <property type="term" value="F:aspartic-type endopeptidase activity"/>
    <property type="evidence" value="ECO:0007669"/>
    <property type="project" value="UniProtKB-KW"/>
</dbReference>
<name>A0A423VQJ3_CYTCH</name>
<keyword evidence="7" id="KW-0732">Signal</keyword>
<sequence length="451" mass="48382">MQYTNSFGGFLVATLATASMVSAFPTIPPRVPVPVSGISSMKQVRNNQYNGKSKHGTIALEKAYLKFGVTIPDDVSTAVSRVRTEMLSDLAALGLYKRTNGTGSAVATPQEYDVEYLTPVQIGNPPQTLMLDFDTGSSDLWVYSSNTPSSDVKGQTVYDPDASDTSMKLQGQSWSISYGDGSSSEGEVYHDNVTVGGLSVYPMAVEAATDVSAEFTSDTDIDGLLGLAFSKLNTVKPTQQKTFFEAAKDKLDSYLFTVDLKAGEPGTYNFGYIDHSAYTGDIAYTPIDTSNGWWEFSTTGYQVGDQAYQTEPIKGIADTGTTLMLMPRDVTVAYYTAVEGASYDRTQGGYVFPCDATLPDFSFGVGSNTIVVPGSFINYSPVDKTNSSCYGGIQADTSIGFAIFGDVALKAAFVVFDGEKEQLGFATKDLKLADGSRVVRQSVQVNTVTVY</sequence>
<dbReference type="PRINTS" id="PR00792">
    <property type="entry name" value="PEPSIN"/>
</dbReference>
<comment type="caution">
    <text evidence="9">The sequence shown here is derived from an EMBL/GenBank/DDBJ whole genome shotgun (WGS) entry which is preliminary data.</text>
</comment>
<dbReference type="EMBL" id="LJZO01000033">
    <property type="protein sequence ID" value="ROV93293.1"/>
    <property type="molecule type" value="Genomic_DNA"/>
</dbReference>
<evidence type="ECO:0000259" key="8">
    <source>
        <dbReference type="PROSITE" id="PS51767"/>
    </source>
</evidence>
<dbReference type="Gene3D" id="2.40.70.10">
    <property type="entry name" value="Acid Proteases"/>
    <property type="match status" value="2"/>
</dbReference>
<feature type="signal peptide" evidence="7">
    <location>
        <begin position="1"/>
        <end position="23"/>
    </location>
</feature>
<dbReference type="CDD" id="cd06097">
    <property type="entry name" value="Aspergillopepsin_like"/>
    <property type="match status" value="1"/>
</dbReference>
<dbReference type="SUPFAM" id="SSF50630">
    <property type="entry name" value="Acid proteases"/>
    <property type="match status" value="1"/>
</dbReference>
<dbReference type="InterPro" id="IPR033121">
    <property type="entry name" value="PEPTIDASE_A1"/>
</dbReference>